<feature type="transmembrane region" description="Helical" evidence="1">
    <location>
        <begin position="82"/>
        <end position="103"/>
    </location>
</feature>
<evidence type="ECO:0000313" key="3">
    <source>
        <dbReference type="WBParaSite" id="SVE_1733900.1"/>
    </source>
</evidence>
<keyword evidence="1" id="KW-0812">Transmembrane</keyword>
<dbReference type="WBParaSite" id="SVE_1733900.1">
    <property type="protein sequence ID" value="SVE_1733900.1"/>
    <property type="gene ID" value="SVE_1733900"/>
</dbReference>
<keyword evidence="1" id="KW-1133">Transmembrane helix</keyword>
<feature type="transmembrane region" description="Helical" evidence="1">
    <location>
        <begin position="373"/>
        <end position="391"/>
    </location>
</feature>
<feature type="transmembrane region" description="Helical" evidence="1">
    <location>
        <begin position="50"/>
        <end position="70"/>
    </location>
</feature>
<dbReference type="Proteomes" id="UP000035680">
    <property type="component" value="Unassembled WGS sequence"/>
</dbReference>
<sequence length="412" mass="45679">MSALTKSEINKRRIFIFLLTLLFHSFEQWIRTLIPFLQWGLRPVPDVFTILTLNSIGNISIAIGTILTAYSIETIGIKKTAMICTFVIGMYQIIITQTSSFYIFGAYQLLLIFNNMPTVLNVLIANMLGEYADINEITHFITEQNIPYSVAMALGPYLAIQSLFFISPLITNSALACGIINLLLLIPIISIMPDESGKKTKIFTSFNIGIYFELLKNKTVFITLALIALIYGPASCYDQILRFQLSTHMLISPNSMCLLALVIGLSTLITSLLILPYLHSKFGPQNIIIFGAGILCCSYLYLSKASEFNSFLIGCPLHAVGSTISIGCLTATLMASVPKIYFAKAAALNRIVQVTSMSLTPILTGYYIDRSEISLICYVAIALTLLSILIVHKFGNFMKIHVMNLPTLLREN</sequence>
<dbReference type="SUPFAM" id="SSF103473">
    <property type="entry name" value="MFS general substrate transporter"/>
    <property type="match status" value="1"/>
</dbReference>
<feature type="transmembrane region" description="Helical" evidence="1">
    <location>
        <begin position="12"/>
        <end position="30"/>
    </location>
</feature>
<keyword evidence="1" id="KW-0472">Membrane</keyword>
<feature type="transmembrane region" description="Helical" evidence="1">
    <location>
        <begin position="214"/>
        <end position="231"/>
    </location>
</feature>
<evidence type="ECO:0000256" key="1">
    <source>
        <dbReference type="SAM" id="Phobius"/>
    </source>
</evidence>
<dbReference type="Gene3D" id="1.20.1250.20">
    <property type="entry name" value="MFS general substrate transporter like domains"/>
    <property type="match status" value="1"/>
</dbReference>
<proteinExistence type="predicted"/>
<protein>
    <submittedName>
        <fullName evidence="3">MFS transporter</fullName>
    </submittedName>
</protein>
<feature type="transmembrane region" description="Helical" evidence="1">
    <location>
        <begin position="311"/>
        <end position="335"/>
    </location>
</feature>
<feature type="transmembrane region" description="Helical" evidence="1">
    <location>
        <begin position="347"/>
        <end position="367"/>
    </location>
</feature>
<organism evidence="2 3">
    <name type="scientific">Strongyloides venezuelensis</name>
    <name type="common">Threadworm</name>
    <dbReference type="NCBI Taxonomy" id="75913"/>
    <lineage>
        <taxon>Eukaryota</taxon>
        <taxon>Metazoa</taxon>
        <taxon>Ecdysozoa</taxon>
        <taxon>Nematoda</taxon>
        <taxon>Chromadorea</taxon>
        <taxon>Rhabditida</taxon>
        <taxon>Tylenchina</taxon>
        <taxon>Panagrolaimomorpha</taxon>
        <taxon>Strongyloidoidea</taxon>
        <taxon>Strongyloididae</taxon>
        <taxon>Strongyloides</taxon>
    </lineage>
</organism>
<dbReference type="PANTHER" id="PTHR24002">
    <property type="entry name" value="SOLUTE CARRIER FAMILY 22 MEMBER 18"/>
    <property type="match status" value="1"/>
</dbReference>
<dbReference type="PANTHER" id="PTHR24002:SF4">
    <property type="entry name" value="MFS DOMAIN-CONTAINING PROTEIN"/>
    <property type="match status" value="1"/>
</dbReference>
<feature type="transmembrane region" description="Helical" evidence="1">
    <location>
        <begin position="173"/>
        <end position="193"/>
    </location>
</feature>
<name>A0A0K0FY13_STRVS</name>
<accession>A0A0K0FY13</accession>
<dbReference type="GO" id="GO:0005635">
    <property type="term" value="C:nuclear envelope"/>
    <property type="evidence" value="ECO:0007669"/>
    <property type="project" value="TreeGrafter"/>
</dbReference>
<feature type="transmembrane region" description="Helical" evidence="1">
    <location>
        <begin position="287"/>
        <end position="305"/>
    </location>
</feature>
<feature type="transmembrane region" description="Helical" evidence="1">
    <location>
        <begin position="251"/>
        <end position="275"/>
    </location>
</feature>
<reference evidence="3" key="2">
    <citation type="submission" date="2015-08" db="UniProtKB">
        <authorList>
            <consortium name="WormBaseParasite"/>
        </authorList>
    </citation>
    <scope>IDENTIFICATION</scope>
</reference>
<dbReference type="AlphaFoldDB" id="A0A0K0FY13"/>
<reference evidence="2" key="1">
    <citation type="submission" date="2014-07" db="EMBL/GenBank/DDBJ databases">
        <authorList>
            <person name="Martin A.A"/>
            <person name="De Silva N."/>
        </authorList>
    </citation>
    <scope>NUCLEOTIDE SEQUENCE</scope>
</reference>
<evidence type="ECO:0000313" key="2">
    <source>
        <dbReference type="Proteomes" id="UP000035680"/>
    </source>
</evidence>
<dbReference type="InterPro" id="IPR036259">
    <property type="entry name" value="MFS_trans_sf"/>
</dbReference>
<keyword evidence="2" id="KW-1185">Reference proteome</keyword>